<dbReference type="RefSeq" id="WP_135111724.1">
    <property type="nucleotide sequence ID" value="NZ_SRHY01000061.1"/>
</dbReference>
<feature type="compositionally biased region" description="Acidic residues" evidence="1">
    <location>
        <begin position="418"/>
        <end position="443"/>
    </location>
</feature>
<keyword evidence="2" id="KW-0812">Transmembrane</keyword>
<dbReference type="Pfam" id="PF10140">
    <property type="entry name" value="YukC"/>
    <property type="match status" value="1"/>
</dbReference>
<evidence type="ECO:0000256" key="1">
    <source>
        <dbReference type="SAM" id="MobiDB-lite"/>
    </source>
</evidence>
<proteinExistence type="predicted"/>
<evidence type="ECO:0008006" key="5">
    <source>
        <dbReference type="Google" id="ProtNLM"/>
    </source>
</evidence>
<comment type="caution">
    <text evidence="3">The sequence shown here is derived from an EMBL/GenBank/DDBJ whole genome shotgun (WGS) entry which is preliminary data.</text>
</comment>
<keyword evidence="4" id="KW-1185">Reference proteome</keyword>
<dbReference type="AlphaFoldDB" id="A0A4Y9AAB9"/>
<feature type="transmembrane region" description="Helical" evidence="2">
    <location>
        <begin position="207"/>
        <end position="227"/>
    </location>
</feature>
<gene>
    <name evidence="3" type="ORF">E4U82_18485</name>
</gene>
<dbReference type="Proteomes" id="UP000298484">
    <property type="component" value="Unassembled WGS sequence"/>
</dbReference>
<dbReference type="InterPro" id="IPR018778">
    <property type="entry name" value="T7SS_EssB"/>
</dbReference>
<dbReference type="OrthoDB" id="4975281at2"/>
<organism evidence="3 4">
    <name type="scientific">Lentibacillus salicampi</name>
    <dbReference type="NCBI Taxonomy" id="175306"/>
    <lineage>
        <taxon>Bacteria</taxon>
        <taxon>Bacillati</taxon>
        <taxon>Bacillota</taxon>
        <taxon>Bacilli</taxon>
        <taxon>Bacillales</taxon>
        <taxon>Bacillaceae</taxon>
        <taxon>Lentibacillus</taxon>
    </lineage>
</organism>
<evidence type="ECO:0000256" key="2">
    <source>
        <dbReference type="SAM" id="Phobius"/>
    </source>
</evidence>
<evidence type="ECO:0000313" key="3">
    <source>
        <dbReference type="EMBL" id="TFJ91281.1"/>
    </source>
</evidence>
<sequence length="443" mass="50678">MENSYPLKNGYIKEENDSIIYQIPKEQTNLIETEQLDELKKNDSLFFKYQKCEVDDKFVRIYYEKLQGYRSILDYSDADNEVKRQIAINLLSVEKLIGTQYTTFIHPSNIYADNKGNVKLAHRGIRSVLPTGELTVPKLLSDLKGIIIYLFTSYNLSEIKSTKRKDVIKENSFIKEIYDAASIKRLHEILNSKVIPEQKVRKKTPKLSLLSGVLIGVIAGVILLYAVKVVPMSEAADKQSEQEADLSAENEELQDSLDHSNSIIKGYEAAMNSDTEEAISMFENIGNLNENAELALLEQYLKLNTPESLEKAANMGNAYPLKVVEGLRELNNSDANQAILSVESDMPEVRIEKAWINDEYENVIEIYNDIQENERAKYLVARSYIEQENHKEAMKLGKELENNDIQIASLNLQKDEIKDDDDMDDDEKDDKIEELDNQIDDLK</sequence>
<accession>A0A4Y9AAB9</accession>
<dbReference type="Gene3D" id="1.10.510.10">
    <property type="entry name" value="Transferase(Phosphotransferase) domain 1"/>
    <property type="match status" value="1"/>
</dbReference>
<keyword evidence="2" id="KW-0472">Membrane</keyword>
<evidence type="ECO:0000313" key="4">
    <source>
        <dbReference type="Proteomes" id="UP000298484"/>
    </source>
</evidence>
<reference evidence="3 4" key="1">
    <citation type="submission" date="2019-03" db="EMBL/GenBank/DDBJ databases">
        <title>Genome sequence of Lentibacillus salicampi ATCC BAA-719.</title>
        <authorList>
            <person name="Maclea K.S."/>
            <person name="Simoes Junior M."/>
        </authorList>
    </citation>
    <scope>NUCLEOTIDE SEQUENCE [LARGE SCALE GENOMIC DNA]</scope>
    <source>
        <strain evidence="3 4">ATCC BAA-719</strain>
    </source>
</reference>
<name>A0A4Y9AAB9_9BACI</name>
<feature type="region of interest" description="Disordered" evidence="1">
    <location>
        <begin position="411"/>
        <end position="443"/>
    </location>
</feature>
<keyword evidence="2" id="KW-1133">Transmembrane helix</keyword>
<dbReference type="EMBL" id="SRHY01000061">
    <property type="protein sequence ID" value="TFJ91281.1"/>
    <property type="molecule type" value="Genomic_DNA"/>
</dbReference>
<protein>
    <recommendedName>
        <fullName evidence="5">Type VII secretion protein EssB</fullName>
    </recommendedName>
</protein>